<dbReference type="AlphaFoldDB" id="A0A8J4Y3X4"/>
<name>A0A8J4Y3X4_CHIOP</name>
<dbReference type="NCBIfam" id="NF040941">
    <property type="entry name" value="GGGWT_bact"/>
    <property type="match status" value="1"/>
</dbReference>
<dbReference type="EMBL" id="JACEEZ010011908">
    <property type="protein sequence ID" value="KAG0721058.1"/>
    <property type="molecule type" value="Genomic_DNA"/>
</dbReference>
<dbReference type="SUPFAM" id="SSF56496">
    <property type="entry name" value="Fibrinogen C-terminal domain-like"/>
    <property type="match status" value="1"/>
</dbReference>
<keyword evidence="1" id="KW-1015">Disulfide bond</keyword>
<feature type="domain" description="Fibrinogen C-terminal" evidence="3">
    <location>
        <begin position="62"/>
        <end position="280"/>
    </location>
</feature>
<dbReference type="SMART" id="SM00186">
    <property type="entry name" value="FBG"/>
    <property type="match status" value="1"/>
</dbReference>
<evidence type="ECO:0000256" key="1">
    <source>
        <dbReference type="ARBA" id="ARBA00023157"/>
    </source>
</evidence>
<evidence type="ECO:0000313" key="4">
    <source>
        <dbReference type="EMBL" id="KAG0721058.1"/>
    </source>
</evidence>
<dbReference type="CDD" id="cd00087">
    <property type="entry name" value="FReD"/>
    <property type="match status" value="1"/>
</dbReference>
<dbReference type="Pfam" id="PF00147">
    <property type="entry name" value="Fibrinogen_C"/>
    <property type="match status" value="1"/>
</dbReference>
<dbReference type="Gene3D" id="3.90.215.10">
    <property type="entry name" value="Gamma Fibrinogen, chain A, domain 1"/>
    <property type="match status" value="1"/>
</dbReference>
<comment type="caution">
    <text evidence="4">The sequence shown here is derived from an EMBL/GenBank/DDBJ whole genome shotgun (WGS) entry which is preliminary data.</text>
</comment>
<feature type="region of interest" description="Disordered" evidence="2">
    <location>
        <begin position="280"/>
        <end position="356"/>
    </location>
</feature>
<dbReference type="InterPro" id="IPR050373">
    <property type="entry name" value="Fibrinogen_C-term_domain"/>
</dbReference>
<dbReference type="OrthoDB" id="6145874at2759"/>
<dbReference type="InterPro" id="IPR036056">
    <property type="entry name" value="Fibrinogen-like_C"/>
</dbReference>
<gene>
    <name evidence="4" type="primary">Fibcd1_1</name>
    <name evidence="4" type="ORF">GWK47_047202</name>
</gene>
<sequence>MVVVVRVTAAVGPRQPEDGPSDGSVGGGGDTALAACGAALLKELYTITNLVLDIKTQRAASPPPPPVVHDCSTLRQAGVKGSGVYQVSPFPFKVFCDMERHGGGWTVIQRRLPQKVQVNFSRGWSAYQEGFGQLGGEMWLGLEALHQLTHAAHYELRVDMVDYELGHRHAHYQVFRVGAEKEGYRLTVANYSGDAGDALSHYHSGRRFSTFDRDQDMAQDKNCALDKEGGWWFHACYSAHPNGHFPATLRRTDSKNIRWWKSREQVLVLTHMEMKIRRRATDASVVTNEHEAGWDDRRDDDRVTTDDDRVTTDEDPVTTDEDRVTTDEEDQDYKIEDHSANENRTGDESRSDTPPWGQQAVTLENVLPVAPTNVYGYSNESMVNPLIGWNLVGSAAAQLLDNFQSLTLPKR</sequence>
<organism evidence="4 5">
    <name type="scientific">Chionoecetes opilio</name>
    <name type="common">Atlantic snow crab</name>
    <name type="synonym">Cancer opilio</name>
    <dbReference type="NCBI Taxonomy" id="41210"/>
    <lineage>
        <taxon>Eukaryota</taxon>
        <taxon>Metazoa</taxon>
        <taxon>Ecdysozoa</taxon>
        <taxon>Arthropoda</taxon>
        <taxon>Crustacea</taxon>
        <taxon>Multicrustacea</taxon>
        <taxon>Malacostraca</taxon>
        <taxon>Eumalacostraca</taxon>
        <taxon>Eucarida</taxon>
        <taxon>Decapoda</taxon>
        <taxon>Pleocyemata</taxon>
        <taxon>Brachyura</taxon>
        <taxon>Eubrachyura</taxon>
        <taxon>Majoidea</taxon>
        <taxon>Majidae</taxon>
        <taxon>Chionoecetes</taxon>
    </lineage>
</organism>
<evidence type="ECO:0000259" key="3">
    <source>
        <dbReference type="PROSITE" id="PS51406"/>
    </source>
</evidence>
<dbReference type="InterPro" id="IPR014716">
    <property type="entry name" value="Fibrinogen_a/b/g_C_1"/>
</dbReference>
<dbReference type="InterPro" id="IPR002181">
    <property type="entry name" value="Fibrinogen_a/b/g_C_dom"/>
</dbReference>
<reference evidence="4" key="1">
    <citation type="submission" date="2020-07" db="EMBL/GenBank/DDBJ databases">
        <title>The High-quality genome of the commercially important snow crab, Chionoecetes opilio.</title>
        <authorList>
            <person name="Jeong J.-H."/>
            <person name="Ryu S."/>
        </authorList>
    </citation>
    <scope>NUCLEOTIDE SEQUENCE</scope>
    <source>
        <strain evidence="4">MADBK_172401_WGS</strain>
        <tissue evidence="4">Digestive gland</tissue>
    </source>
</reference>
<dbReference type="PANTHER" id="PTHR19143">
    <property type="entry name" value="FIBRINOGEN/TENASCIN/ANGIOPOEITIN"/>
    <property type="match status" value="1"/>
</dbReference>
<keyword evidence="5" id="KW-1185">Reference proteome</keyword>
<dbReference type="PROSITE" id="PS00514">
    <property type="entry name" value="FIBRINOGEN_C_1"/>
    <property type="match status" value="1"/>
</dbReference>
<accession>A0A8J4Y3X4</accession>
<feature type="compositionally biased region" description="Basic and acidic residues" evidence="2">
    <location>
        <begin position="320"/>
        <end position="351"/>
    </location>
</feature>
<feature type="compositionally biased region" description="Basic and acidic residues" evidence="2">
    <location>
        <begin position="288"/>
        <end position="312"/>
    </location>
</feature>
<dbReference type="InterPro" id="IPR020837">
    <property type="entry name" value="Fibrinogen_CS"/>
</dbReference>
<dbReference type="PROSITE" id="PS51406">
    <property type="entry name" value="FIBRINOGEN_C_2"/>
    <property type="match status" value="1"/>
</dbReference>
<dbReference type="GO" id="GO:0005615">
    <property type="term" value="C:extracellular space"/>
    <property type="evidence" value="ECO:0007669"/>
    <property type="project" value="TreeGrafter"/>
</dbReference>
<proteinExistence type="predicted"/>
<dbReference type="Proteomes" id="UP000770661">
    <property type="component" value="Unassembled WGS sequence"/>
</dbReference>
<protein>
    <submittedName>
        <fullName evidence="4">Fibrinogen C domain-containing protein 1</fullName>
    </submittedName>
</protein>
<evidence type="ECO:0000256" key="2">
    <source>
        <dbReference type="SAM" id="MobiDB-lite"/>
    </source>
</evidence>
<evidence type="ECO:0000313" key="5">
    <source>
        <dbReference type="Proteomes" id="UP000770661"/>
    </source>
</evidence>